<keyword evidence="7" id="KW-1185">Reference proteome</keyword>
<dbReference type="GO" id="GO:0009880">
    <property type="term" value="P:embryonic pattern specification"/>
    <property type="evidence" value="ECO:0007669"/>
    <property type="project" value="TreeGrafter"/>
</dbReference>
<protein>
    <submittedName>
        <fullName evidence="6">Protein ripply2-like</fullName>
    </submittedName>
</protein>
<keyword evidence="3" id="KW-0217">Developmental protein</keyword>
<proteinExistence type="inferred from homology"/>
<sequence length="111" mass="13097">MEKLTFTHGFNSETNATRPWRPWIHKSSHGRKTNAYKPYERASADQHLKGPVITHPVKLFWPKSHCFDYLYLDAELLLRSYPLQATICLYEDSDSDDDDDEDDEEHEKELN</sequence>
<dbReference type="PANTHER" id="PTHR16770">
    <property type="entry name" value="PROTEIN RIPPLY-LIKE"/>
    <property type="match status" value="1"/>
</dbReference>
<dbReference type="PANTHER" id="PTHR16770:SF3">
    <property type="entry name" value="PROTEIN RIPPLY2"/>
    <property type="match status" value="1"/>
</dbReference>
<dbReference type="RefSeq" id="XP_016431298.1">
    <property type="nucleotide sequence ID" value="XM_016575812.1"/>
</dbReference>
<accession>A0A673GNA8</accession>
<dbReference type="GO" id="GO:0005634">
    <property type="term" value="C:nucleus"/>
    <property type="evidence" value="ECO:0007669"/>
    <property type="project" value="UniProtKB-SubCell"/>
</dbReference>
<dbReference type="GeneID" id="107758143"/>
<gene>
    <name evidence="6" type="primary">ripply2</name>
</gene>
<evidence type="ECO:0000256" key="4">
    <source>
        <dbReference type="ARBA" id="ARBA00023242"/>
    </source>
</evidence>
<dbReference type="Pfam" id="PF14998">
    <property type="entry name" value="Ripply"/>
    <property type="match status" value="1"/>
</dbReference>
<evidence type="ECO:0000256" key="5">
    <source>
        <dbReference type="SAM" id="MobiDB-lite"/>
    </source>
</evidence>
<dbReference type="CTD" id="134701"/>
<keyword evidence="4" id="KW-0539">Nucleus</keyword>
<evidence type="ECO:0000256" key="1">
    <source>
        <dbReference type="ARBA" id="ARBA00004123"/>
    </source>
</evidence>
<dbReference type="KEGG" id="srx:107758143"/>
<reference evidence="6" key="1">
    <citation type="submission" date="2025-08" db="UniProtKB">
        <authorList>
            <consortium name="Ensembl"/>
        </authorList>
    </citation>
    <scope>IDENTIFICATION</scope>
</reference>
<dbReference type="InterPro" id="IPR028127">
    <property type="entry name" value="Ripply_fam"/>
</dbReference>
<reference evidence="6" key="2">
    <citation type="submission" date="2025-09" db="UniProtKB">
        <authorList>
            <consortium name="Ensembl"/>
        </authorList>
    </citation>
    <scope>IDENTIFICATION</scope>
</reference>
<comment type="subcellular location">
    <subcellularLocation>
        <location evidence="1">Nucleus</location>
    </subcellularLocation>
</comment>
<dbReference type="Proteomes" id="UP000472270">
    <property type="component" value="Unassembled WGS sequence"/>
</dbReference>
<evidence type="ECO:0000313" key="7">
    <source>
        <dbReference type="Proteomes" id="UP000472270"/>
    </source>
</evidence>
<dbReference type="OrthoDB" id="5978888at2759"/>
<name>A0A673GNA8_9TELE</name>
<evidence type="ECO:0000256" key="3">
    <source>
        <dbReference type="ARBA" id="ARBA00022473"/>
    </source>
</evidence>
<evidence type="ECO:0000256" key="2">
    <source>
        <dbReference type="ARBA" id="ARBA00006944"/>
    </source>
</evidence>
<evidence type="ECO:0000313" key="6">
    <source>
        <dbReference type="Ensembl" id="ENSSRHP00000014845.1"/>
    </source>
</evidence>
<dbReference type="GO" id="GO:0000122">
    <property type="term" value="P:negative regulation of transcription by RNA polymerase II"/>
    <property type="evidence" value="ECO:0007669"/>
    <property type="project" value="TreeGrafter"/>
</dbReference>
<dbReference type="Ensembl" id="ENSSRHT00000015342.1">
    <property type="protein sequence ID" value="ENSSRHP00000014845.1"/>
    <property type="gene ID" value="ENSSRHG00000008242.1"/>
</dbReference>
<feature type="region of interest" description="Disordered" evidence="5">
    <location>
        <begin position="92"/>
        <end position="111"/>
    </location>
</feature>
<dbReference type="AlphaFoldDB" id="A0A673GNA8"/>
<organism evidence="6 7">
    <name type="scientific">Sinocyclocheilus rhinocerous</name>
    <dbReference type="NCBI Taxonomy" id="307959"/>
    <lineage>
        <taxon>Eukaryota</taxon>
        <taxon>Metazoa</taxon>
        <taxon>Chordata</taxon>
        <taxon>Craniata</taxon>
        <taxon>Vertebrata</taxon>
        <taxon>Euteleostomi</taxon>
        <taxon>Actinopterygii</taxon>
        <taxon>Neopterygii</taxon>
        <taxon>Teleostei</taxon>
        <taxon>Ostariophysi</taxon>
        <taxon>Cypriniformes</taxon>
        <taxon>Cyprinidae</taxon>
        <taxon>Cyprininae</taxon>
        <taxon>Sinocyclocheilus</taxon>
    </lineage>
</organism>
<comment type="similarity">
    <text evidence="2">Belongs to the ripply family.</text>
</comment>